<name>A0A4D8QF03_AZOBR</name>
<dbReference type="EMBL" id="CP032337">
    <property type="protein sequence ID" value="QCO07486.1"/>
    <property type="molecule type" value="Genomic_DNA"/>
</dbReference>
<gene>
    <name evidence="1" type="ORF">D3867_37005</name>
</gene>
<proteinExistence type="predicted"/>
<dbReference type="AlphaFoldDB" id="A0A4D8QF03"/>
<sequence length="165" mass="17059">MTLAPYGDDRLGDHLLLTGSIWTTANAAGEPAHGYRLAVVNAAGPGHVVSGSVPKAVSGHRNPLHLLAAVAADVDFQVLGSDYAVTMLDLPADDPRRREDRRRHIDDVASVAIDAIRSLAAAGGDGAEALRRIEAAVADARAGRLAPSSGLVSDLDTINSIVDAL</sequence>
<accession>A0A4D8QF03</accession>
<organism evidence="1 2">
    <name type="scientific">Azospirillum brasilense</name>
    <dbReference type="NCBI Taxonomy" id="192"/>
    <lineage>
        <taxon>Bacteria</taxon>
        <taxon>Pseudomonadati</taxon>
        <taxon>Pseudomonadota</taxon>
        <taxon>Alphaproteobacteria</taxon>
        <taxon>Rhodospirillales</taxon>
        <taxon>Azospirillaceae</taxon>
        <taxon>Azospirillum</taxon>
    </lineage>
</organism>
<keyword evidence="1" id="KW-0614">Plasmid</keyword>
<protein>
    <submittedName>
        <fullName evidence="1">Uncharacterized protein</fullName>
    </submittedName>
</protein>
<dbReference type="Proteomes" id="UP000298596">
    <property type="component" value="Plasmid p7"/>
</dbReference>
<evidence type="ECO:0000313" key="2">
    <source>
        <dbReference type="Proteomes" id="UP000298596"/>
    </source>
</evidence>
<geneLocation type="plasmid" evidence="1 2">
    <name>p7</name>
</geneLocation>
<evidence type="ECO:0000313" key="1">
    <source>
        <dbReference type="EMBL" id="QCO07486.1"/>
    </source>
</evidence>
<reference evidence="1 2" key="1">
    <citation type="submission" date="2018-09" db="EMBL/GenBank/DDBJ databases">
        <title>Whole genome based analysis of evolution and adaptive divergence in Indian and Brazilian strains of Azospirillum brasilense.</title>
        <authorList>
            <person name="Singh C."/>
            <person name="Tripathi A.K."/>
        </authorList>
    </citation>
    <scope>NUCLEOTIDE SEQUENCE [LARGE SCALE GENOMIC DNA]</scope>
    <source>
        <strain evidence="1 2">MTCC4036</strain>
        <plasmid evidence="1 2">p7</plasmid>
    </source>
</reference>